<proteinExistence type="predicted"/>
<comment type="caution">
    <text evidence="2">The sequence shown here is derived from an EMBL/GenBank/DDBJ whole genome shotgun (WGS) entry which is preliminary data.</text>
</comment>
<evidence type="ECO:0000256" key="1">
    <source>
        <dbReference type="SAM" id="MobiDB-lite"/>
    </source>
</evidence>
<dbReference type="RefSeq" id="WP_377329993.1">
    <property type="nucleotide sequence ID" value="NZ_JBHSNG010000036.1"/>
</dbReference>
<evidence type="ECO:0000313" key="2">
    <source>
        <dbReference type="EMBL" id="MFC5583193.1"/>
    </source>
</evidence>
<dbReference type="Proteomes" id="UP001596111">
    <property type="component" value="Unassembled WGS sequence"/>
</dbReference>
<feature type="region of interest" description="Disordered" evidence="1">
    <location>
        <begin position="67"/>
        <end position="97"/>
    </location>
</feature>
<gene>
    <name evidence="2" type="ORF">ACFPPB_18930</name>
</gene>
<protein>
    <submittedName>
        <fullName evidence="2">Uncharacterized protein</fullName>
    </submittedName>
</protein>
<feature type="region of interest" description="Disordered" evidence="1">
    <location>
        <begin position="1"/>
        <end position="30"/>
    </location>
</feature>
<reference evidence="3" key="1">
    <citation type="journal article" date="2019" name="Int. J. Syst. Evol. Microbiol.">
        <title>The Global Catalogue of Microorganisms (GCM) 10K type strain sequencing project: providing services to taxonomists for standard genome sequencing and annotation.</title>
        <authorList>
            <consortium name="The Broad Institute Genomics Platform"/>
            <consortium name="The Broad Institute Genome Sequencing Center for Infectious Disease"/>
            <person name="Wu L."/>
            <person name="Ma J."/>
        </authorList>
    </citation>
    <scope>NUCLEOTIDE SEQUENCE [LARGE SCALE GENOMIC DNA]</scope>
    <source>
        <strain evidence="3">CGMCC 1.13587</strain>
    </source>
</reference>
<organism evidence="2 3">
    <name type="scientific">Rhodanobacter terrae</name>
    <dbReference type="NCBI Taxonomy" id="418647"/>
    <lineage>
        <taxon>Bacteria</taxon>
        <taxon>Pseudomonadati</taxon>
        <taxon>Pseudomonadota</taxon>
        <taxon>Gammaproteobacteria</taxon>
        <taxon>Lysobacterales</taxon>
        <taxon>Rhodanobacteraceae</taxon>
        <taxon>Rhodanobacter</taxon>
    </lineage>
</organism>
<name>A0ABW0T2K0_9GAMM</name>
<accession>A0ABW0T2K0</accession>
<feature type="compositionally biased region" description="Polar residues" evidence="1">
    <location>
        <begin position="67"/>
        <end position="79"/>
    </location>
</feature>
<keyword evidence="3" id="KW-1185">Reference proteome</keyword>
<evidence type="ECO:0000313" key="3">
    <source>
        <dbReference type="Proteomes" id="UP001596111"/>
    </source>
</evidence>
<dbReference type="EMBL" id="JBHSNG010000036">
    <property type="protein sequence ID" value="MFC5583193.1"/>
    <property type="molecule type" value="Genomic_DNA"/>
</dbReference>
<sequence>MNQKVRSKKMMSDDERINASKTPKGIGITAIDPAGASAGEARTTPKAINKARLKRLAQLAFRSGYKSSAKSAIPSTNSAIAKKPRSKNAETIGNRLF</sequence>